<reference evidence="1 2" key="1">
    <citation type="submission" date="2015-03" db="EMBL/GenBank/DDBJ databases">
        <authorList>
            <person name="Abdul Halim M."/>
        </authorList>
    </citation>
    <scope>NUCLEOTIDE SEQUENCE [LARGE SCALE GENOMIC DNA]</scope>
    <source>
        <strain evidence="1 2">ATCC 35681</strain>
    </source>
</reference>
<dbReference type="PATRIC" id="fig|1333534.5.peg.3207"/>
<evidence type="ECO:0000313" key="2">
    <source>
        <dbReference type="Proteomes" id="UP000034189"/>
    </source>
</evidence>
<dbReference type="Proteomes" id="UP000034189">
    <property type="component" value="Chromosome"/>
</dbReference>
<dbReference type="RefSeq" id="WP_025696295.1">
    <property type="nucleotide sequence ID" value="NZ_ASQQ01000437.1"/>
</dbReference>
<protein>
    <submittedName>
        <fullName evidence="1">Uncharacterized protein</fullName>
    </submittedName>
</protein>
<dbReference type="OrthoDB" id="2679376at2"/>
<organism evidence="1 2">
    <name type="scientific">Paenibacillus durus ATCC 35681</name>
    <dbReference type="NCBI Taxonomy" id="1333534"/>
    <lineage>
        <taxon>Bacteria</taxon>
        <taxon>Bacillati</taxon>
        <taxon>Bacillota</taxon>
        <taxon>Bacilli</taxon>
        <taxon>Bacillales</taxon>
        <taxon>Paenibacillaceae</taxon>
        <taxon>Paenibacillus</taxon>
    </lineage>
</organism>
<proteinExistence type="predicted"/>
<dbReference type="AlphaFoldDB" id="A0A0F7FAJ3"/>
<name>A0A0F7FAJ3_PAEDU</name>
<dbReference type="EMBL" id="CP011114">
    <property type="protein sequence ID" value="AKG35645.1"/>
    <property type="molecule type" value="Genomic_DNA"/>
</dbReference>
<reference evidence="1 2" key="2">
    <citation type="journal article" date="2016" name="Genome Announc.">
        <title>Genome Sequence of a Gram-Positive Diazotroph, Paenibacillus durus Type Strain ATCC 35681.</title>
        <authorList>
            <person name="Halim M.A."/>
            <person name="Rahman A.Y."/>
            <person name="Sim K.S."/>
            <person name="Yam H.C."/>
            <person name="Rahim A.A."/>
            <person name="Ghazali A.H."/>
            <person name="Najimudin N."/>
        </authorList>
    </citation>
    <scope>NUCLEOTIDE SEQUENCE [LARGE SCALE GENOMIC DNA]</scope>
    <source>
        <strain evidence="1 2">ATCC 35681</strain>
    </source>
</reference>
<evidence type="ECO:0000313" key="1">
    <source>
        <dbReference type="EMBL" id="AKG35645.1"/>
    </source>
</evidence>
<dbReference type="HOGENOM" id="CLU_1330855_0_0_9"/>
<accession>A0A0F7FAJ3</accession>
<sequence>MRFEMIDNYVRDRQEICDKQAAAQLERDSALETTQALKAEYEAIIRESLYSGEDVSSKLDAVSDKIVEAERVFLRKDTESRIAQTAFSAKTTPEDVVTAWNADFQPRYFAELIQPARDELLSAKLAYIDAYTAYRKAVREFDDEKDAVLNTMYPGRWPQPHRYEMREVGFANVNEGDTHRITGADLYDLDNGRTVQSVLHVKRGDK</sequence>
<gene>
    <name evidence="1" type="ORF">VK70_14555</name>
</gene>